<accession>A0ABX1AEK3</accession>
<reference evidence="3 4" key="1">
    <citation type="submission" date="2020-03" db="EMBL/GenBank/DDBJ databases">
        <title>WGS of actinomycetes isolated from Thailand.</title>
        <authorList>
            <person name="Thawai C."/>
        </authorList>
    </citation>
    <scope>NUCLEOTIDE SEQUENCE [LARGE SCALE GENOMIC DNA]</scope>
    <source>
        <strain evidence="3 4">SBST2-5</strain>
    </source>
</reference>
<keyword evidence="4" id="KW-1185">Reference proteome</keyword>
<evidence type="ECO:0000259" key="2">
    <source>
        <dbReference type="Pfam" id="PF20271"/>
    </source>
</evidence>
<dbReference type="EMBL" id="JAATEM010000053">
    <property type="protein sequence ID" value="NJP53901.1"/>
    <property type="molecule type" value="Genomic_DNA"/>
</dbReference>
<proteinExistence type="predicted"/>
<dbReference type="Proteomes" id="UP000730591">
    <property type="component" value="Unassembled WGS sequence"/>
</dbReference>
<feature type="region of interest" description="Disordered" evidence="1">
    <location>
        <begin position="59"/>
        <end position="78"/>
    </location>
</feature>
<evidence type="ECO:0000313" key="3">
    <source>
        <dbReference type="EMBL" id="NJP53901.1"/>
    </source>
</evidence>
<name>A0ABX1AEK3_9ACTN</name>
<gene>
    <name evidence="3" type="ORF">HCJ93_28495</name>
</gene>
<dbReference type="Pfam" id="PF20271">
    <property type="entry name" value="CATASP"/>
    <property type="match status" value="1"/>
</dbReference>
<dbReference type="InterPro" id="IPR046924">
    <property type="entry name" value="CATASP"/>
</dbReference>
<protein>
    <recommendedName>
        <fullName evidence="2">CATRA-Associated Small Protein domain-containing protein</fullName>
    </recommendedName>
</protein>
<evidence type="ECO:0000313" key="4">
    <source>
        <dbReference type="Proteomes" id="UP000730591"/>
    </source>
</evidence>
<comment type="caution">
    <text evidence="3">The sequence shown here is derived from an EMBL/GenBank/DDBJ whole genome shotgun (WGS) entry which is preliminary data.</text>
</comment>
<sequence>MSDLLEALSDALERGDWGAFRRSLGLLEDLVVAWRSPRDLPEETDAPEPVLERRAVLQDRLAGLGRPGEESSGTPDGR</sequence>
<feature type="domain" description="CATRA-Associated Small Protein" evidence="2">
    <location>
        <begin position="3"/>
        <end position="62"/>
    </location>
</feature>
<organism evidence="3 4">
    <name type="scientific">Streptomyces composti</name>
    <dbReference type="NCBI Taxonomy" id="2720025"/>
    <lineage>
        <taxon>Bacteria</taxon>
        <taxon>Bacillati</taxon>
        <taxon>Actinomycetota</taxon>
        <taxon>Actinomycetes</taxon>
        <taxon>Kitasatosporales</taxon>
        <taxon>Streptomycetaceae</taxon>
        <taxon>Streptomyces</taxon>
    </lineage>
</organism>
<evidence type="ECO:0000256" key="1">
    <source>
        <dbReference type="SAM" id="MobiDB-lite"/>
    </source>
</evidence>